<gene>
    <name evidence="1" type="ORF">BQ8482_490047</name>
</gene>
<keyword evidence="2" id="KW-1185">Reference proteome</keyword>
<dbReference type="AlphaFoldDB" id="A0A2P9AU59"/>
<protein>
    <submittedName>
        <fullName evidence="1">Uncharacterized protein</fullName>
    </submittedName>
</protein>
<evidence type="ECO:0000313" key="2">
    <source>
        <dbReference type="Proteomes" id="UP000245698"/>
    </source>
</evidence>
<accession>A0A2P9AU59</accession>
<evidence type="ECO:0000313" key="1">
    <source>
        <dbReference type="EMBL" id="SJM34708.1"/>
    </source>
</evidence>
<proteinExistence type="predicted"/>
<name>A0A2P9AU59_9HYPH</name>
<organism evidence="1 2">
    <name type="scientific">Mesorhizobium delmotii</name>
    <dbReference type="NCBI Taxonomy" id="1631247"/>
    <lineage>
        <taxon>Bacteria</taxon>
        <taxon>Pseudomonadati</taxon>
        <taxon>Pseudomonadota</taxon>
        <taxon>Alphaproteobacteria</taxon>
        <taxon>Hyphomicrobiales</taxon>
        <taxon>Phyllobacteriaceae</taxon>
        <taxon>Mesorhizobium</taxon>
    </lineage>
</organism>
<sequence length="98" mass="10660">MLRPPVRRPLRYGGFRPPIKGVAFGDPNADTGFNSNTIIADLNERGAKIVIQHDPRRALPPPLDLEASSDRELLLHPSVCQLTTPTRASKRPSTAPAA</sequence>
<dbReference type="Proteomes" id="UP000245698">
    <property type="component" value="Unassembled WGS sequence"/>
</dbReference>
<reference evidence="2" key="1">
    <citation type="submission" date="2016-12" db="EMBL/GenBank/DDBJ databases">
        <authorList>
            <person name="Brunel B."/>
        </authorList>
    </citation>
    <scope>NUCLEOTIDE SEQUENCE [LARGE SCALE GENOMIC DNA]</scope>
</reference>
<dbReference type="EMBL" id="FUIG01000058">
    <property type="protein sequence ID" value="SJM34708.1"/>
    <property type="molecule type" value="Genomic_DNA"/>
</dbReference>